<dbReference type="Proteomes" id="UP000177103">
    <property type="component" value="Unassembled WGS sequence"/>
</dbReference>
<gene>
    <name evidence="8" type="ORF">A2Y57_03790</name>
</gene>
<evidence type="ECO:0000256" key="5">
    <source>
        <dbReference type="ARBA" id="ARBA00022777"/>
    </source>
</evidence>
<dbReference type="GO" id="GO:0004550">
    <property type="term" value="F:nucleoside diphosphate kinase activity"/>
    <property type="evidence" value="ECO:0007669"/>
    <property type="project" value="UniProtKB-EC"/>
</dbReference>
<accession>A0A1G1W9V2</accession>
<comment type="caution">
    <text evidence="8">The sequence shown here is derived from an EMBL/GenBank/DDBJ whole genome shotgun (WGS) entry which is preliminary data.</text>
</comment>
<dbReference type="EC" id="2.7.4.6" evidence="3"/>
<dbReference type="AlphaFoldDB" id="A0A1G1W9V2"/>
<evidence type="ECO:0000256" key="2">
    <source>
        <dbReference type="ARBA" id="ARBA00008142"/>
    </source>
</evidence>
<evidence type="ECO:0000256" key="4">
    <source>
        <dbReference type="ARBA" id="ARBA00022679"/>
    </source>
</evidence>
<dbReference type="Gene3D" id="3.30.70.141">
    <property type="entry name" value="Nucleoside diphosphate kinase-like domain"/>
    <property type="match status" value="1"/>
</dbReference>
<comment type="similarity">
    <text evidence="2 6">Belongs to the NDK family.</text>
</comment>
<dbReference type="SMART" id="SM00562">
    <property type="entry name" value="NDK"/>
    <property type="match status" value="1"/>
</dbReference>
<evidence type="ECO:0000256" key="6">
    <source>
        <dbReference type="PROSITE-ProRule" id="PRU00706"/>
    </source>
</evidence>
<dbReference type="Pfam" id="PF00334">
    <property type="entry name" value="NDK"/>
    <property type="match status" value="2"/>
</dbReference>
<dbReference type="InterPro" id="IPR036850">
    <property type="entry name" value="NDK-like_dom_sf"/>
</dbReference>
<organism evidence="8 9">
    <name type="scientific">Candidatus Woykebacteria bacterium RBG_13_40_7b</name>
    <dbReference type="NCBI Taxonomy" id="1802594"/>
    <lineage>
        <taxon>Bacteria</taxon>
        <taxon>Candidatus Woykeibacteriota</taxon>
    </lineage>
</organism>
<dbReference type="SUPFAM" id="SSF54919">
    <property type="entry name" value="Nucleoside diphosphate kinase, NDK"/>
    <property type="match status" value="1"/>
</dbReference>
<evidence type="ECO:0000313" key="8">
    <source>
        <dbReference type="EMBL" id="OGY24453.1"/>
    </source>
</evidence>
<evidence type="ECO:0000256" key="3">
    <source>
        <dbReference type="ARBA" id="ARBA00012966"/>
    </source>
</evidence>
<comment type="caution">
    <text evidence="6">Lacks conserved residue(s) required for the propagation of feature annotation.</text>
</comment>
<dbReference type="EMBL" id="MHCQ01000024">
    <property type="protein sequence ID" value="OGY24453.1"/>
    <property type="molecule type" value="Genomic_DNA"/>
</dbReference>
<evidence type="ECO:0000256" key="1">
    <source>
        <dbReference type="ARBA" id="ARBA00001946"/>
    </source>
</evidence>
<reference evidence="8 9" key="1">
    <citation type="journal article" date="2016" name="Nat. Commun.">
        <title>Thousands of microbial genomes shed light on interconnected biogeochemical processes in an aquifer system.</title>
        <authorList>
            <person name="Anantharaman K."/>
            <person name="Brown C.T."/>
            <person name="Hug L.A."/>
            <person name="Sharon I."/>
            <person name="Castelle C.J."/>
            <person name="Probst A.J."/>
            <person name="Thomas B.C."/>
            <person name="Singh A."/>
            <person name="Wilkins M.J."/>
            <person name="Karaoz U."/>
            <person name="Brodie E.L."/>
            <person name="Williams K.H."/>
            <person name="Hubbard S.S."/>
            <person name="Banfield J.F."/>
        </authorList>
    </citation>
    <scope>NUCLEOTIDE SEQUENCE [LARGE SCALE GENOMIC DNA]</scope>
</reference>
<name>A0A1G1W9V2_9BACT</name>
<dbReference type="PANTHER" id="PTHR11349">
    <property type="entry name" value="NUCLEOSIDE DIPHOSPHATE KINASE"/>
    <property type="match status" value="1"/>
</dbReference>
<keyword evidence="4" id="KW-0808">Transferase</keyword>
<keyword evidence="5 8" id="KW-0418">Kinase</keyword>
<protein>
    <recommendedName>
        <fullName evidence="3">nucleoside-diphosphate kinase</fullName>
        <ecNumber evidence="3">2.7.4.6</ecNumber>
    </recommendedName>
</protein>
<dbReference type="PROSITE" id="PS51374">
    <property type="entry name" value="NDPK_LIKE"/>
    <property type="match status" value="1"/>
</dbReference>
<evidence type="ECO:0000313" key="9">
    <source>
        <dbReference type="Proteomes" id="UP000177103"/>
    </source>
</evidence>
<proteinExistence type="inferred from homology"/>
<evidence type="ECO:0000259" key="7">
    <source>
        <dbReference type="SMART" id="SM00562"/>
    </source>
</evidence>
<sequence length="192" mass="21398">MTERTIVLIKPDAVKRALVGEVIHRFERSGLKIIALKMLKATEEQVAKLYSLEENFLVGMGNKTLKTCEKYNLDPIRELGTDNPLEIGKMIRGWNIKYLSSGPIIAILLEGYHAVDNVRSLVGDTIPTFAQAGTIRGDFSLDSPAIANAEKRAVANIVHATGTKEETEKEGKIWFTEDEIYSYKRSDENLTG</sequence>
<comment type="cofactor">
    <cofactor evidence="1">
        <name>Mg(2+)</name>
        <dbReference type="ChEBI" id="CHEBI:18420"/>
    </cofactor>
</comment>
<dbReference type="InterPro" id="IPR034907">
    <property type="entry name" value="NDK-like_dom"/>
</dbReference>
<feature type="domain" description="Nucleoside diphosphate kinase-like" evidence="7">
    <location>
        <begin position="2"/>
        <end position="182"/>
    </location>
</feature>